<dbReference type="RefSeq" id="WP_115292312.1">
    <property type="nucleotide sequence ID" value="NZ_UGUU01000001.1"/>
</dbReference>
<gene>
    <name evidence="1" type="ORF">NCTC10899_04515</name>
</gene>
<reference evidence="1 2" key="1">
    <citation type="submission" date="2018-06" db="EMBL/GenBank/DDBJ databases">
        <authorList>
            <consortium name="Pathogen Informatics"/>
            <person name="Doyle S."/>
        </authorList>
    </citation>
    <scope>NUCLEOTIDE SEQUENCE [LARGE SCALE GENOMIC DNA]</scope>
    <source>
        <strain evidence="1 2">NCTC10899</strain>
    </source>
</reference>
<accession>A0A379IZF5</accession>
<protein>
    <submittedName>
        <fullName evidence="1">Uncharacterized protein</fullName>
    </submittedName>
</protein>
<dbReference type="OrthoDB" id="8591518at2"/>
<dbReference type="Proteomes" id="UP000254260">
    <property type="component" value="Unassembled WGS sequence"/>
</dbReference>
<sequence>MYTRFFSLLLALVGFALFAVAVLWRSGQPIIFHDVAVDDRVVVSAPVLTALYGGDRFLAANMEAIRLSATAVDQGQADIHYLLRAQVVVAQLNACHEDNYYLANGLLTWGGAVAEGNEVLRMAINCRFWDGIPPFFYGVNLAFFDKDKTQAVQALELSAERWPDNAVTLRRMAIMLRAEALADERLALSYLMQQRDSTQDPKLREMLDKRVVRLQGLIDLRAAQRRYEQAHGTLQALPQLVDSGELATIPQDPLRLGYELRDGRIEFKELKIPGMENQP</sequence>
<evidence type="ECO:0000313" key="1">
    <source>
        <dbReference type="EMBL" id="SUD41639.1"/>
    </source>
</evidence>
<name>A0A379IZF5_ECTME</name>
<organism evidence="1 2">
    <name type="scientific">Ectopseudomonas mendocina</name>
    <name type="common">Pseudomonas mendocina</name>
    <dbReference type="NCBI Taxonomy" id="300"/>
    <lineage>
        <taxon>Bacteria</taxon>
        <taxon>Pseudomonadati</taxon>
        <taxon>Pseudomonadota</taxon>
        <taxon>Gammaproteobacteria</taxon>
        <taxon>Pseudomonadales</taxon>
        <taxon>Pseudomonadaceae</taxon>
        <taxon>Ectopseudomonas</taxon>
    </lineage>
</organism>
<evidence type="ECO:0000313" key="2">
    <source>
        <dbReference type="Proteomes" id="UP000254260"/>
    </source>
</evidence>
<dbReference type="EMBL" id="UGUU01000001">
    <property type="protein sequence ID" value="SUD41639.1"/>
    <property type="molecule type" value="Genomic_DNA"/>
</dbReference>
<proteinExistence type="predicted"/>
<dbReference type="AlphaFoldDB" id="A0A379IZF5"/>